<dbReference type="AlphaFoldDB" id="A0A5J9TP08"/>
<dbReference type="InterPro" id="IPR051132">
    <property type="entry name" value="3-5_Exonuclease_domain"/>
</dbReference>
<dbReference type="InterPro" id="IPR002562">
    <property type="entry name" value="3'-5'_exonuclease_dom"/>
</dbReference>
<dbReference type="PANTHER" id="PTHR13620">
    <property type="entry name" value="3-5 EXONUCLEASE"/>
    <property type="match status" value="1"/>
</dbReference>
<keyword evidence="1" id="KW-0540">Nuclease</keyword>
<evidence type="ECO:0000259" key="4">
    <source>
        <dbReference type="Pfam" id="PF01612"/>
    </source>
</evidence>
<dbReference type="GO" id="GO:0005634">
    <property type="term" value="C:nucleus"/>
    <property type="evidence" value="ECO:0007669"/>
    <property type="project" value="TreeGrafter"/>
</dbReference>
<feature type="region of interest" description="Disordered" evidence="3">
    <location>
        <begin position="20"/>
        <end position="72"/>
    </location>
</feature>
<proteinExistence type="predicted"/>
<keyword evidence="2" id="KW-0378">Hydrolase</keyword>
<protein>
    <recommendedName>
        <fullName evidence="4">3'-5' exonuclease domain-containing protein</fullName>
    </recommendedName>
</protein>
<dbReference type="Gramene" id="TVU13149">
    <property type="protein sequence ID" value="TVU13149"/>
    <property type="gene ID" value="EJB05_40681"/>
</dbReference>
<comment type="caution">
    <text evidence="5">The sequence shown here is derived from an EMBL/GenBank/DDBJ whole genome shotgun (WGS) entry which is preliminary data.</text>
</comment>
<dbReference type="PANTHER" id="PTHR13620:SF59">
    <property type="entry name" value="POLYNUCLEOTIDYL TRANSFERASE, RIBONUCLEASE H-LIKE SUPERFAMILY PROTEIN"/>
    <property type="match status" value="1"/>
</dbReference>
<dbReference type="Pfam" id="PF01612">
    <property type="entry name" value="DNA_pol_A_exo1"/>
    <property type="match status" value="1"/>
</dbReference>
<feature type="domain" description="3'-5' exonuclease" evidence="4">
    <location>
        <begin position="137"/>
        <end position="265"/>
    </location>
</feature>
<dbReference type="InterPro" id="IPR036397">
    <property type="entry name" value="RNaseH_sf"/>
</dbReference>
<evidence type="ECO:0000256" key="3">
    <source>
        <dbReference type="SAM" id="MobiDB-lite"/>
    </source>
</evidence>
<evidence type="ECO:0000313" key="5">
    <source>
        <dbReference type="EMBL" id="TVU13149.1"/>
    </source>
</evidence>
<dbReference type="GO" id="GO:0008408">
    <property type="term" value="F:3'-5' exonuclease activity"/>
    <property type="evidence" value="ECO:0007669"/>
    <property type="project" value="InterPro"/>
</dbReference>
<dbReference type="InterPro" id="IPR012337">
    <property type="entry name" value="RNaseH-like_sf"/>
</dbReference>
<feature type="non-terminal residue" evidence="5">
    <location>
        <position position="1"/>
    </location>
</feature>
<evidence type="ECO:0000256" key="1">
    <source>
        <dbReference type="ARBA" id="ARBA00022722"/>
    </source>
</evidence>
<sequence length="269" mass="29268">MVTSLATPLNPRLVCSRSPSRGSCCKPAAKPTKTRIQRKASQPRTSHTPSVCHGRPVHPRRVHAPPPLLPRARGLLHGARRRPRRARHGDGAPRWVHTTWWRGGRRLCSAAGLTVGLGVQWTARFNNAAAVAGEPAATLQLCAGHRCLVLHLARAAAVPRALRRFLADARVTFVGYNVTADCRRLLRGRHRLAVAPGACRELREATGMGGASMEEMAVRLLGCPGLRKSKRVATSDWDGPRLSEEQVEYACVDAVVACRLGERLRVAGK</sequence>
<evidence type="ECO:0000256" key="2">
    <source>
        <dbReference type="ARBA" id="ARBA00022801"/>
    </source>
</evidence>
<organism evidence="5 6">
    <name type="scientific">Eragrostis curvula</name>
    <name type="common">weeping love grass</name>
    <dbReference type="NCBI Taxonomy" id="38414"/>
    <lineage>
        <taxon>Eukaryota</taxon>
        <taxon>Viridiplantae</taxon>
        <taxon>Streptophyta</taxon>
        <taxon>Embryophyta</taxon>
        <taxon>Tracheophyta</taxon>
        <taxon>Spermatophyta</taxon>
        <taxon>Magnoliopsida</taxon>
        <taxon>Liliopsida</taxon>
        <taxon>Poales</taxon>
        <taxon>Poaceae</taxon>
        <taxon>PACMAD clade</taxon>
        <taxon>Chloridoideae</taxon>
        <taxon>Eragrostideae</taxon>
        <taxon>Eragrostidinae</taxon>
        <taxon>Eragrostis</taxon>
    </lineage>
</organism>
<dbReference type="Proteomes" id="UP000324897">
    <property type="component" value="Unassembled WGS sequence"/>
</dbReference>
<gene>
    <name evidence="5" type="ORF">EJB05_40681</name>
</gene>
<dbReference type="GO" id="GO:0005737">
    <property type="term" value="C:cytoplasm"/>
    <property type="evidence" value="ECO:0007669"/>
    <property type="project" value="TreeGrafter"/>
</dbReference>
<keyword evidence="6" id="KW-1185">Reference proteome</keyword>
<feature type="compositionally biased region" description="Polar residues" evidence="3">
    <location>
        <begin position="39"/>
        <end position="49"/>
    </location>
</feature>
<dbReference type="GO" id="GO:0003676">
    <property type="term" value="F:nucleic acid binding"/>
    <property type="evidence" value="ECO:0007669"/>
    <property type="project" value="InterPro"/>
</dbReference>
<accession>A0A5J9TP08</accession>
<dbReference type="EMBL" id="RWGY01000035">
    <property type="protein sequence ID" value="TVU13149.1"/>
    <property type="molecule type" value="Genomic_DNA"/>
</dbReference>
<dbReference type="Gene3D" id="3.30.420.10">
    <property type="entry name" value="Ribonuclease H-like superfamily/Ribonuclease H"/>
    <property type="match status" value="1"/>
</dbReference>
<dbReference type="GO" id="GO:0006139">
    <property type="term" value="P:nucleobase-containing compound metabolic process"/>
    <property type="evidence" value="ECO:0007669"/>
    <property type="project" value="InterPro"/>
</dbReference>
<dbReference type="CDD" id="cd06141">
    <property type="entry name" value="WRN_exo"/>
    <property type="match status" value="1"/>
</dbReference>
<dbReference type="OrthoDB" id="756480at2759"/>
<dbReference type="SUPFAM" id="SSF53098">
    <property type="entry name" value="Ribonuclease H-like"/>
    <property type="match status" value="1"/>
</dbReference>
<evidence type="ECO:0000313" key="6">
    <source>
        <dbReference type="Proteomes" id="UP000324897"/>
    </source>
</evidence>
<reference evidence="5 6" key="1">
    <citation type="journal article" date="2019" name="Sci. Rep.">
        <title>A high-quality genome of Eragrostis curvula grass provides insights into Poaceae evolution and supports new strategies to enhance forage quality.</title>
        <authorList>
            <person name="Carballo J."/>
            <person name="Santos B.A.C.M."/>
            <person name="Zappacosta D."/>
            <person name="Garbus I."/>
            <person name="Selva J.P."/>
            <person name="Gallo C.A."/>
            <person name="Diaz A."/>
            <person name="Albertini E."/>
            <person name="Caccamo M."/>
            <person name="Echenique V."/>
        </authorList>
    </citation>
    <scope>NUCLEOTIDE SEQUENCE [LARGE SCALE GENOMIC DNA]</scope>
    <source>
        <strain evidence="6">cv. Victoria</strain>
        <tissue evidence="5">Leaf</tissue>
    </source>
</reference>
<name>A0A5J9TP08_9POAL</name>